<feature type="transmembrane region" description="Helical" evidence="1">
    <location>
        <begin position="169"/>
        <end position="189"/>
    </location>
</feature>
<reference evidence="2 3" key="2">
    <citation type="submission" date="2020-03" db="EMBL/GenBank/DDBJ databases">
        <authorList>
            <person name="Ichikawa N."/>
            <person name="Kimura A."/>
            <person name="Kitahashi Y."/>
            <person name="Uohara A."/>
        </authorList>
    </citation>
    <scope>NUCLEOTIDE SEQUENCE [LARGE SCALE GENOMIC DNA]</scope>
    <source>
        <strain evidence="2 3">NBRC 108638</strain>
    </source>
</reference>
<reference evidence="2 3" key="1">
    <citation type="submission" date="2020-03" db="EMBL/GenBank/DDBJ databases">
        <title>Whole genome shotgun sequence of Phytohabitans rumicis NBRC 108638.</title>
        <authorList>
            <person name="Komaki H."/>
            <person name="Tamura T."/>
        </authorList>
    </citation>
    <scope>NUCLEOTIDE SEQUENCE [LARGE SCALE GENOMIC DNA]</scope>
    <source>
        <strain evidence="2 3">NBRC 108638</strain>
    </source>
</reference>
<organism evidence="2 3">
    <name type="scientific">Phytohabitans rumicis</name>
    <dbReference type="NCBI Taxonomy" id="1076125"/>
    <lineage>
        <taxon>Bacteria</taxon>
        <taxon>Bacillati</taxon>
        <taxon>Actinomycetota</taxon>
        <taxon>Actinomycetes</taxon>
        <taxon>Micromonosporales</taxon>
        <taxon>Micromonosporaceae</taxon>
    </lineage>
</organism>
<proteinExistence type="predicted"/>
<keyword evidence="1" id="KW-1133">Transmembrane helix</keyword>
<feature type="transmembrane region" description="Helical" evidence="1">
    <location>
        <begin position="195"/>
        <end position="213"/>
    </location>
</feature>
<keyword evidence="1" id="KW-0472">Membrane</keyword>
<dbReference type="Proteomes" id="UP000482960">
    <property type="component" value="Unassembled WGS sequence"/>
</dbReference>
<feature type="transmembrane region" description="Helical" evidence="1">
    <location>
        <begin position="130"/>
        <end position="157"/>
    </location>
</feature>
<evidence type="ECO:0008006" key="4">
    <source>
        <dbReference type="Google" id="ProtNLM"/>
    </source>
</evidence>
<dbReference type="AlphaFoldDB" id="A0A6V8L8K1"/>
<protein>
    <recommendedName>
        <fullName evidence="4">DUF624 domain-containing protein</fullName>
    </recommendedName>
</protein>
<evidence type="ECO:0000313" key="3">
    <source>
        <dbReference type="Proteomes" id="UP000482960"/>
    </source>
</evidence>
<dbReference type="RefSeq" id="WP_173079447.1">
    <property type="nucleotide sequence ID" value="NZ_BAABJB010000011.1"/>
</dbReference>
<feature type="transmembrane region" description="Helical" evidence="1">
    <location>
        <begin position="54"/>
        <end position="76"/>
    </location>
</feature>
<feature type="transmembrane region" description="Helical" evidence="1">
    <location>
        <begin position="21"/>
        <end position="42"/>
    </location>
</feature>
<accession>A0A6V8L8K1</accession>
<sequence length="229" mass="23990">MSAVAGARRQFGSGPLSRVAALVYTLMVVQVLLLASALPGLVPVLFLEQDASNAPLVALCALPLGPAVSAALYALRHRSRDITELYPARAFWRGYRANLRGVLLVWVPWLAWMTILGINLGNFAGAGVPGWWAALLGAVAVLAALWLANALVITSLFAFRAVDVARLAVYFLAATPGVTLGNAGLLLIAAGVTAYASEGVLALLGAAFLVVLLRNAGPMITRVEKEFTA</sequence>
<name>A0A6V8L8K1_9ACTN</name>
<evidence type="ECO:0000256" key="1">
    <source>
        <dbReference type="SAM" id="Phobius"/>
    </source>
</evidence>
<keyword evidence="1" id="KW-0812">Transmembrane</keyword>
<dbReference type="InterPro" id="IPR006938">
    <property type="entry name" value="DUF624"/>
</dbReference>
<comment type="caution">
    <text evidence="2">The sequence shown here is derived from an EMBL/GenBank/DDBJ whole genome shotgun (WGS) entry which is preliminary data.</text>
</comment>
<evidence type="ECO:0000313" key="2">
    <source>
        <dbReference type="EMBL" id="GFJ92614.1"/>
    </source>
</evidence>
<keyword evidence="3" id="KW-1185">Reference proteome</keyword>
<gene>
    <name evidence="2" type="ORF">Prum_062560</name>
</gene>
<feature type="transmembrane region" description="Helical" evidence="1">
    <location>
        <begin position="97"/>
        <end position="118"/>
    </location>
</feature>
<dbReference type="EMBL" id="BLPG01000001">
    <property type="protein sequence ID" value="GFJ92614.1"/>
    <property type="molecule type" value="Genomic_DNA"/>
</dbReference>
<dbReference type="Pfam" id="PF04854">
    <property type="entry name" value="DUF624"/>
    <property type="match status" value="1"/>
</dbReference>